<evidence type="ECO:0008006" key="5">
    <source>
        <dbReference type="Google" id="ProtNLM"/>
    </source>
</evidence>
<feature type="transmembrane region" description="Helical" evidence="2">
    <location>
        <begin position="618"/>
        <end position="637"/>
    </location>
</feature>
<feature type="transmembrane region" description="Helical" evidence="2">
    <location>
        <begin position="114"/>
        <end position="137"/>
    </location>
</feature>
<feature type="transmembrane region" description="Helical" evidence="2">
    <location>
        <begin position="363"/>
        <end position="381"/>
    </location>
</feature>
<name>A0A160IMC1_9BACL</name>
<protein>
    <recommendedName>
        <fullName evidence="5">DUF2157 domain-containing protein</fullName>
    </recommendedName>
</protein>
<accession>A0A160IMC1</accession>
<sequence length="1106" mass="127399">MDQSRFIKDLNELKEGGYVKKKDYLNVLDGYYRYREDIRRKETANTIVHKAEATMEEPEQNKQPIKTITPPPTQPKVKITAEQRRERIITSIMTVGVIMLLLGGLTLATSNWDVFSSFTKTMLVGGIAVLFGGFGALSEKVLQIRKTAFTFFVLFALFIPITVLSAGYFELFGDWLSFYGEGRFILGVMTAIVCTPIYYYFGLYFKSKLFSWITYVAIVIGYAYLILSFGLTKEAFYFVYAAGNIGFILLYHYKKGVPSIFLQILPLFIQANLILSTLFILILFENQLYQSFNIILTAALYLSMRMVNQRKEYELFFIGFITYGLYQLIQNSLLVEYRLFLIVIIPIVFVVVANFSDTGLKKYYQLANGVISILAFLYITVEGVMLSVEEGSVWLLLGYLVLAGNFIFLSYNSTFSFFKYLAPFYLFCAFMEVYQMSGEHFDDYWTLAIGISSTLSYSIGQYLKPLNRASLFVGGGGLLISFLLSLELAHYGQGSMISVILTILSVRHFLIENGKEKMVTTWLVPIFTFFIFCLLGIKYFPLPTLSYSLLLGSVITLVVYLWQRSNKELATSFISMTTITTTLNFLVLLVESDFTWIKILSSIFLMVVLWFFTKHFNWAIGFSGIQIALFFALSYVADLLGFSLGTDESVYAFIIISFLLLINSEVFHKFDSSSEYPMKVVSHLTTLLIGAYALLVTTSTVPFILLATVYGIYLFRSRKEYEIRYNLYVSLIFLAIGFQYFIRTWLTHEGPVVYSILLASFYFVLNNEWRKRFRAFIVPFSVIFLGEYITIRGSDEEFLIIHAAVLVGFIVFYQSLEKYWKYASVFLLIYFMIDLEEWLLINRIANEMYSIAWFTSGILISLAGMYFYKKLYSQSDFLQFDFFAVFGMIHVLIGLVRSENFVTTFGLVILAILFYVQGNRFLNVLIGKRILQTCSSLLVLFSYYSLLEQFEVPVIIQTELMVLPWILLCYVITRRMWDISDHVADLIQYVLLGVIGITLMIDAIDSYQVMDAIILGSLSFASIIYGFISKQKSYFFSGLIMLLLNVFVQTRPYWGNMPWWVYLLLTGILLIGFASYNEFKKQKGIDSPPLKDIILIKWKHWFGEWK</sequence>
<feature type="transmembrane region" description="Helical" evidence="2">
    <location>
        <begin position="725"/>
        <end position="742"/>
    </location>
</feature>
<feature type="transmembrane region" description="Helical" evidence="2">
    <location>
        <begin position="952"/>
        <end position="971"/>
    </location>
</feature>
<feature type="transmembrane region" description="Helical" evidence="2">
    <location>
        <begin position="492"/>
        <end position="510"/>
    </location>
</feature>
<feature type="transmembrane region" description="Helical" evidence="2">
    <location>
        <begin position="1007"/>
        <end position="1027"/>
    </location>
</feature>
<feature type="transmembrane region" description="Helical" evidence="2">
    <location>
        <begin position="583"/>
        <end position="612"/>
    </location>
</feature>
<evidence type="ECO:0000313" key="3">
    <source>
        <dbReference type="EMBL" id="ANC77096.1"/>
    </source>
</evidence>
<dbReference type="AlphaFoldDB" id="A0A160IMC1"/>
<feature type="transmembrane region" description="Helical" evidence="2">
    <location>
        <begin position="797"/>
        <end position="813"/>
    </location>
</feature>
<keyword evidence="2" id="KW-1133">Transmembrane helix</keyword>
<evidence type="ECO:0000256" key="2">
    <source>
        <dbReference type="SAM" id="Phobius"/>
    </source>
</evidence>
<feature type="transmembrane region" description="Helical" evidence="2">
    <location>
        <begin position="444"/>
        <end position="462"/>
    </location>
</feature>
<feature type="transmembrane region" description="Helical" evidence="2">
    <location>
        <begin position="649"/>
        <end position="667"/>
    </location>
</feature>
<feature type="transmembrane region" description="Helical" evidence="2">
    <location>
        <begin position="418"/>
        <end position="438"/>
    </location>
</feature>
<feature type="transmembrane region" description="Helical" evidence="2">
    <location>
        <begin position="825"/>
        <end position="845"/>
    </location>
</feature>
<feature type="transmembrane region" description="Helical" evidence="2">
    <location>
        <begin position="393"/>
        <end position="411"/>
    </location>
</feature>
<feature type="transmembrane region" description="Helical" evidence="2">
    <location>
        <begin position="288"/>
        <end position="304"/>
    </location>
</feature>
<feature type="region of interest" description="Disordered" evidence="1">
    <location>
        <begin position="54"/>
        <end position="76"/>
    </location>
</feature>
<gene>
    <name evidence="3" type="ORF">ABE65_009885</name>
</gene>
<dbReference type="STRING" id="1221500.ABE65_009885"/>
<feature type="transmembrane region" description="Helical" evidence="2">
    <location>
        <begin position="522"/>
        <end position="539"/>
    </location>
</feature>
<feature type="transmembrane region" description="Helical" evidence="2">
    <location>
        <begin position="877"/>
        <end position="895"/>
    </location>
</feature>
<dbReference type="KEGG" id="fpn:ABE65_009885"/>
<feature type="transmembrane region" description="Helical" evidence="2">
    <location>
        <begin position="1034"/>
        <end position="1053"/>
    </location>
</feature>
<feature type="transmembrane region" description="Helical" evidence="2">
    <location>
        <begin position="851"/>
        <end position="868"/>
    </location>
</feature>
<feature type="transmembrane region" description="Helical" evidence="2">
    <location>
        <begin position="901"/>
        <end position="918"/>
    </location>
</feature>
<feature type="transmembrane region" description="Helical" evidence="2">
    <location>
        <begin position="313"/>
        <end position="329"/>
    </location>
</feature>
<dbReference type="EMBL" id="CP015378">
    <property type="protein sequence ID" value="ANC77096.1"/>
    <property type="molecule type" value="Genomic_DNA"/>
</dbReference>
<reference evidence="3 4" key="1">
    <citation type="submission" date="2016-04" db="EMBL/GenBank/DDBJ databases">
        <title>Complete genome sequence of Fictibacillus phosphorivorans G25-29, a strain toxic to nematodes.</title>
        <authorList>
            <person name="Zheng Z."/>
        </authorList>
    </citation>
    <scope>NUCLEOTIDE SEQUENCE [LARGE SCALE GENOMIC DNA]</scope>
    <source>
        <strain evidence="3 4">G25-29</strain>
    </source>
</reference>
<dbReference type="Proteomes" id="UP000076623">
    <property type="component" value="Chromosome"/>
</dbReference>
<feature type="transmembrane region" description="Helical" evidence="2">
    <location>
        <begin position="545"/>
        <end position="562"/>
    </location>
</feature>
<feature type="transmembrane region" description="Helical" evidence="2">
    <location>
        <begin position="260"/>
        <end position="282"/>
    </location>
</feature>
<feature type="transmembrane region" description="Helical" evidence="2">
    <location>
        <begin position="149"/>
        <end position="169"/>
    </location>
</feature>
<feature type="transmembrane region" description="Helical" evidence="2">
    <location>
        <begin position="748"/>
        <end position="765"/>
    </location>
</feature>
<evidence type="ECO:0000256" key="1">
    <source>
        <dbReference type="SAM" id="MobiDB-lite"/>
    </source>
</evidence>
<keyword evidence="2" id="KW-0472">Membrane</keyword>
<feature type="transmembrane region" description="Helical" evidence="2">
    <location>
        <begin position="983"/>
        <end position="1001"/>
    </location>
</feature>
<feature type="transmembrane region" description="Helical" evidence="2">
    <location>
        <begin position="235"/>
        <end position="253"/>
    </location>
</feature>
<keyword evidence="4" id="KW-1185">Reference proteome</keyword>
<feature type="transmembrane region" description="Helical" evidence="2">
    <location>
        <begin position="184"/>
        <end position="202"/>
    </location>
</feature>
<organism evidence="3 4">
    <name type="scientific">Fictibacillus phosphorivorans</name>
    <dbReference type="NCBI Taxonomy" id="1221500"/>
    <lineage>
        <taxon>Bacteria</taxon>
        <taxon>Bacillati</taxon>
        <taxon>Bacillota</taxon>
        <taxon>Bacilli</taxon>
        <taxon>Bacillales</taxon>
        <taxon>Fictibacillaceae</taxon>
        <taxon>Fictibacillus</taxon>
    </lineage>
</organism>
<feature type="transmembrane region" description="Helical" evidence="2">
    <location>
        <begin position="687"/>
        <end position="713"/>
    </location>
</feature>
<evidence type="ECO:0000313" key="4">
    <source>
        <dbReference type="Proteomes" id="UP000076623"/>
    </source>
</evidence>
<feature type="transmembrane region" description="Helical" evidence="2">
    <location>
        <begin position="1059"/>
        <end position="1076"/>
    </location>
</feature>
<keyword evidence="2" id="KW-0812">Transmembrane</keyword>
<feature type="transmembrane region" description="Helical" evidence="2">
    <location>
        <begin position="88"/>
        <end position="108"/>
    </location>
</feature>
<feature type="transmembrane region" description="Helical" evidence="2">
    <location>
        <begin position="335"/>
        <end position="356"/>
    </location>
</feature>
<feature type="transmembrane region" description="Helical" evidence="2">
    <location>
        <begin position="209"/>
        <end position="229"/>
    </location>
</feature>
<proteinExistence type="predicted"/>
<feature type="transmembrane region" description="Helical" evidence="2">
    <location>
        <begin position="469"/>
        <end position="486"/>
    </location>
</feature>